<protein>
    <submittedName>
        <fullName evidence="1">Uncharacterized protein</fullName>
    </submittedName>
</protein>
<gene>
    <name evidence="1" type="ORF">LRU_01183</name>
</gene>
<reference evidence="1 2" key="1">
    <citation type="journal article" date="2011" name="J. Bacteriol.">
        <title>Genome Sequence of Lactobacillus ruminis SPM0211, Isolated from a Fecal Sample from a Healthy Korean.</title>
        <authorList>
            <person name="Lee S."/>
            <person name="Cho Y.J."/>
            <person name="Lee A.H."/>
            <person name="Chun J."/>
            <person name="Ha N.J."/>
            <person name="Ko G."/>
        </authorList>
    </citation>
    <scope>NUCLEOTIDE SEQUENCE [LARGE SCALE GENOMIC DNA]</scope>
    <source>
        <strain evidence="1 2">SPM0211</strain>
    </source>
</reference>
<evidence type="ECO:0000313" key="1">
    <source>
        <dbReference type="EMBL" id="EGM51669.1"/>
    </source>
</evidence>
<dbReference type="Proteomes" id="UP000002971">
    <property type="component" value="Unassembled WGS sequence"/>
</dbReference>
<dbReference type="EMBL" id="AFOJ01000005">
    <property type="protein sequence ID" value="EGM51669.1"/>
    <property type="molecule type" value="Genomic_DNA"/>
</dbReference>
<proteinExistence type="predicted"/>
<organism evidence="1 2">
    <name type="scientific">Ligilactobacillus ruminis SPM0211</name>
    <dbReference type="NCBI Taxonomy" id="1040964"/>
    <lineage>
        <taxon>Bacteria</taxon>
        <taxon>Bacillati</taxon>
        <taxon>Bacillota</taxon>
        <taxon>Bacilli</taxon>
        <taxon>Lactobacillales</taxon>
        <taxon>Lactobacillaceae</taxon>
        <taxon>Ligilactobacillus</taxon>
    </lineage>
</organism>
<dbReference type="AlphaFoldDB" id="F7R054"/>
<comment type="caution">
    <text evidence="1">The sequence shown here is derived from an EMBL/GenBank/DDBJ whole genome shotgun (WGS) entry which is preliminary data.</text>
</comment>
<sequence>MVLGNPKYDKVTSLEKENYHISRNWHNALFYGFKQCLTILLYMTVELVLKQRENIFRKINVISDVVEENRDMALIGRPHPLIEVIISEMAPELEAMYRRTIERCSDLDNSIFDDTSDMHRAMAWSDCFFGKYGSMLELYCHTGKPVVMLDPGGTDSSVRDYDEGALSGKVHAGEVLREEELGMGTVLEFCREYQYVPADFEQKETFGERIYKFSKEALVRKISK</sequence>
<dbReference type="SUPFAM" id="SSF53756">
    <property type="entry name" value="UDP-Glycosyltransferase/glycogen phosphorylase"/>
    <property type="match status" value="1"/>
</dbReference>
<evidence type="ECO:0000313" key="2">
    <source>
        <dbReference type="Proteomes" id="UP000002971"/>
    </source>
</evidence>
<name>F7R054_9LACO</name>
<accession>F7R054</accession>